<reference evidence="6 7" key="1">
    <citation type="submission" date="2017-03" db="EMBL/GenBank/DDBJ databases">
        <title>Lifting the veil on microbial sulfur biogeochemistry in mining wastewaters.</title>
        <authorList>
            <person name="Kantor R.S."/>
            <person name="Colenbrander Nelson T."/>
            <person name="Marshall S."/>
            <person name="Bennett D."/>
            <person name="Apte S."/>
            <person name="Camacho D."/>
            <person name="Thomas B.C."/>
            <person name="Warren L.A."/>
            <person name="Banfield J.F."/>
        </authorList>
    </citation>
    <scope>NUCLEOTIDE SEQUENCE [LARGE SCALE GENOMIC DNA]</scope>
    <source>
        <strain evidence="6">32-67-7</strain>
    </source>
</reference>
<dbReference type="Gene3D" id="3.40.309.10">
    <property type="entry name" value="Aldehyde Dehydrogenase, Chain A, domain 2"/>
    <property type="match status" value="1"/>
</dbReference>
<protein>
    <submittedName>
        <fullName evidence="6">Aldehyde dehydrogenase PuuC</fullName>
    </submittedName>
</protein>
<organism evidence="6 7">
    <name type="scientific">Caulobacter vibrioides</name>
    <name type="common">Caulobacter crescentus</name>
    <dbReference type="NCBI Taxonomy" id="155892"/>
    <lineage>
        <taxon>Bacteria</taxon>
        <taxon>Pseudomonadati</taxon>
        <taxon>Pseudomonadota</taxon>
        <taxon>Alphaproteobacteria</taxon>
        <taxon>Caulobacterales</taxon>
        <taxon>Caulobacteraceae</taxon>
        <taxon>Caulobacter</taxon>
    </lineage>
</organism>
<dbReference type="GO" id="GO:0004030">
    <property type="term" value="F:aldehyde dehydrogenase [NAD(P)+] activity"/>
    <property type="evidence" value="ECO:0007669"/>
    <property type="project" value="UniProtKB-ARBA"/>
</dbReference>
<dbReference type="CDD" id="cd07112">
    <property type="entry name" value="ALDH_GABALDH-PuuC"/>
    <property type="match status" value="1"/>
</dbReference>
<dbReference type="Gene3D" id="3.40.605.10">
    <property type="entry name" value="Aldehyde Dehydrogenase, Chain A, domain 1"/>
    <property type="match status" value="1"/>
</dbReference>
<dbReference type="PROSITE" id="PS00070">
    <property type="entry name" value="ALDEHYDE_DEHYDR_CYS"/>
    <property type="match status" value="1"/>
</dbReference>
<sequence>MTLPADIAERLAKLAPPSQAVIDGALVEAASGATFHNVSPRDGQVLNLVTACQAEDVDRAIAGARAAFEDGRWRDQGPRQKKAVLFRLAELMERDADELALLESLDVGKPISDARNVDVPLAINTCRWYAEALDKVYGEVGASPADRLSYAVHEPLGVIGAIVPWNFPLHMAMWKVAPALAMGNSVVLKPAEQSPLTALKLGALALEAGLPPGVLNVVPGLGGVAGEALALSMDVDMIAFTGSGPVGRRLMEYSARSNLKRVSLELGGKSPQIVFADCPDLEAAAQAAAWGVFYNQGEVCTAASRLLVEASIKDAFLARVIEVANGMKVGDPLDPSTQFGAMVSERQMKTALDYIATADSQGARRVLGGQRVRQETGGFYVEPTIFDQVRPDHTLAREEVFGPVLGVMTFQSEDEAMRLANDTVYGLAAGLWTADVSRALRGARRLKAGLVWVNGWDACDITMPFGGFKQSGFGRDRSLHALHKYADLKSVSVTLR</sequence>
<dbReference type="InterPro" id="IPR016160">
    <property type="entry name" value="Ald_DH_CS_CYS"/>
</dbReference>
<dbReference type="FunFam" id="3.40.605.10:FF:000001">
    <property type="entry name" value="Aldehyde dehydrogenase 1"/>
    <property type="match status" value="1"/>
</dbReference>
<dbReference type="InterPro" id="IPR016162">
    <property type="entry name" value="Ald_DH_N"/>
</dbReference>
<dbReference type="SUPFAM" id="SSF53720">
    <property type="entry name" value="ALDH-like"/>
    <property type="match status" value="1"/>
</dbReference>
<feature type="active site" evidence="3">
    <location>
        <position position="265"/>
    </location>
</feature>
<dbReference type="PANTHER" id="PTHR11699">
    <property type="entry name" value="ALDEHYDE DEHYDROGENASE-RELATED"/>
    <property type="match status" value="1"/>
</dbReference>
<dbReference type="PROSITE" id="PS00687">
    <property type="entry name" value="ALDEHYDE_DEHYDR_GLU"/>
    <property type="match status" value="1"/>
</dbReference>
<evidence type="ECO:0000313" key="7">
    <source>
        <dbReference type="Proteomes" id="UP000215616"/>
    </source>
</evidence>
<dbReference type="FunFam" id="3.40.309.10:FF:000012">
    <property type="entry name" value="Betaine aldehyde dehydrogenase"/>
    <property type="match status" value="1"/>
</dbReference>
<evidence type="ECO:0000313" key="6">
    <source>
        <dbReference type="EMBL" id="OYX04546.1"/>
    </source>
</evidence>
<evidence type="ECO:0000256" key="2">
    <source>
        <dbReference type="ARBA" id="ARBA00023002"/>
    </source>
</evidence>
<comment type="similarity">
    <text evidence="1 4">Belongs to the aldehyde dehydrogenase family.</text>
</comment>
<gene>
    <name evidence="6" type="ORF">B7Z12_06160</name>
</gene>
<dbReference type="Pfam" id="PF00171">
    <property type="entry name" value="Aldedh"/>
    <property type="match status" value="1"/>
</dbReference>
<dbReference type="InterPro" id="IPR016163">
    <property type="entry name" value="Ald_DH_C"/>
</dbReference>
<dbReference type="InterPro" id="IPR015590">
    <property type="entry name" value="Aldehyde_DH_dom"/>
</dbReference>
<evidence type="ECO:0000256" key="1">
    <source>
        <dbReference type="ARBA" id="ARBA00009986"/>
    </source>
</evidence>
<dbReference type="InterPro" id="IPR016161">
    <property type="entry name" value="Ald_DH/histidinol_DH"/>
</dbReference>
<proteinExistence type="inferred from homology"/>
<evidence type="ECO:0000256" key="3">
    <source>
        <dbReference type="PROSITE-ProRule" id="PRU10007"/>
    </source>
</evidence>
<keyword evidence="2 4" id="KW-0560">Oxidoreductase</keyword>
<name>A0A258DAB8_CAUVI</name>
<accession>A0A258DAB8</accession>
<evidence type="ECO:0000256" key="4">
    <source>
        <dbReference type="RuleBase" id="RU003345"/>
    </source>
</evidence>
<dbReference type="AlphaFoldDB" id="A0A258DAB8"/>
<dbReference type="Proteomes" id="UP000215616">
    <property type="component" value="Unassembled WGS sequence"/>
</dbReference>
<dbReference type="EMBL" id="NCDQ01000072">
    <property type="protein sequence ID" value="OYX04546.1"/>
    <property type="molecule type" value="Genomic_DNA"/>
</dbReference>
<comment type="caution">
    <text evidence="6">The sequence shown here is derived from an EMBL/GenBank/DDBJ whole genome shotgun (WGS) entry which is preliminary data.</text>
</comment>
<feature type="domain" description="Aldehyde dehydrogenase" evidence="5">
    <location>
        <begin position="28"/>
        <end position="491"/>
    </location>
</feature>
<dbReference type="InterPro" id="IPR029510">
    <property type="entry name" value="Ald_DH_CS_GLU"/>
</dbReference>
<evidence type="ECO:0000259" key="5">
    <source>
        <dbReference type="Pfam" id="PF00171"/>
    </source>
</evidence>